<evidence type="ECO:0000313" key="2">
    <source>
        <dbReference type="EMBL" id="KAG5486267.1"/>
    </source>
</evidence>
<dbReference type="OrthoDB" id="274767at2759"/>
<dbReference type="GeneID" id="94174729"/>
<evidence type="ECO:0000256" key="1">
    <source>
        <dbReference type="SAM" id="MobiDB-lite"/>
    </source>
</evidence>
<dbReference type="KEGG" id="lenr:94174729"/>
<feature type="compositionally biased region" description="Basic residues" evidence="1">
    <location>
        <begin position="127"/>
        <end position="140"/>
    </location>
</feature>
<name>A0A836GQE2_LEIEN</name>
<proteinExistence type="predicted"/>
<dbReference type="EMBL" id="JAFHKP010000005">
    <property type="protein sequence ID" value="KAG5486267.1"/>
    <property type="molecule type" value="Genomic_DNA"/>
</dbReference>
<dbReference type="Proteomes" id="UP000674179">
    <property type="component" value="Chromosome 5"/>
</dbReference>
<feature type="region of interest" description="Disordered" evidence="1">
    <location>
        <begin position="120"/>
        <end position="140"/>
    </location>
</feature>
<evidence type="ECO:0000313" key="3">
    <source>
        <dbReference type="Proteomes" id="UP000674179"/>
    </source>
</evidence>
<comment type="caution">
    <text evidence="2">The sequence shown here is derived from an EMBL/GenBank/DDBJ whole genome shotgun (WGS) entry which is preliminary data.</text>
</comment>
<dbReference type="AlphaFoldDB" id="A0A836GQE2"/>
<keyword evidence="3" id="KW-1185">Reference proteome</keyword>
<dbReference type="RefSeq" id="XP_067695709.1">
    <property type="nucleotide sequence ID" value="XM_067839219.1"/>
</dbReference>
<sequence>MLKCVGALLKARLVSFNPWKRRPGGLQLNGRPQMINPSYFRGKYKQQNPDDPSGLLKPSHVLLKRCPVCKRTKFVHLSNKSTFHTCCEGVPMKVYSDMKTVMNIEHKVITLTRQWDVENERPWSNPHRPRPKGRSKVKKR</sequence>
<organism evidence="2 3">
    <name type="scientific">Leishmania enriettii</name>
    <dbReference type="NCBI Taxonomy" id="5663"/>
    <lineage>
        <taxon>Eukaryota</taxon>
        <taxon>Discoba</taxon>
        <taxon>Euglenozoa</taxon>
        <taxon>Kinetoplastea</taxon>
        <taxon>Metakinetoplastina</taxon>
        <taxon>Trypanosomatida</taxon>
        <taxon>Trypanosomatidae</taxon>
        <taxon>Leishmaniinae</taxon>
        <taxon>Leishmania</taxon>
    </lineage>
</organism>
<protein>
    <submittedName>
        <fullName evidence="2">Uncharacterized protein</fullName>
    </submittedName>
</protein>
<accession>A0A836GQE2</accession>
<reference evidence="2 3" key="1">
    <citation type="submission" date="2021-02" db="EMBL/GenBank/DDBJ databases">
        <title>Leishmania (Mundinia) enrietti genome sequencing and assembly.</title>
        <authorList>
            <person name="Almutairi H."/>
            <person name="Gatherer D."/>
        </authorList>
    </citation>
    <scope>NUCLEOTIDE SEQUENCE [LARGE SCALE GENOMIC DNA]</scope>
    <source>
        <strain evidence="2">CUR178</strain>
    </source>
</reference>
<gene>
    <name evidence="2" type="ORF">CUR178_07578</name>
</gene>